<accession>A0A167GYJ0</accession>
<name>A0A167GYJ0_9GAMM</name>
<dbReference type="PANTHER" id="PTHR43038">
    <property type="entry name" value="ATP-BINDING CASSETTE, SUB-FAMILY H, MEMBER 1"/>
    <property type="match status" value="1"/>
</dbReference>
<dbReference type="OrthoDB" id="9775490at2"/>
<dbReference type="PROSITE" id="PS00211">
    <property type="entry name" value="ABC_TRANSPORTER_1"/>
    <property type="match status" value="1"/>
</dbReference>
<proteinExistence type="predicted"/>
<dbReference type="CDD" id="cd03230">
    <property type="entry name" value="ABC_DR_subfamily_A"/>
    <property type="match status" value="2"/>
</dbReference>
<evidence type="ECO:0000313" key="5">
    <source>
        <dbReference type="Proteomes" id="UP000076830"/>
    </source>
</evidence>
<dbReference type="AlphaFoldDB" id="A0A167GYJ0"/>
<protein>
    <submittedName>
        <fullName evidence="4">ABC transporter related protein</fullName>
    </submittedName>
</protein>
<evidence type="ECO:0000256" key="2">
    <source>
        <dbReference type="ARBA" id="ARBA00022840"/>
    </source>
</evidence>
<dbReference type="PATRIC" id="fig|1300342.3.peg.2108"/>
<dbReference type="InterPro" id="IPR003593">
    <property type="entry name" value="AAA+_ATPase"/>
</dbReference>
<dbReference type="SUPFAM" id="SSF52540">
    <property type="entry name" value="P-loop containing nucleoside triphosphate hydrolases"/>
    <property type="match status" value="2"/>
</dbReference>
<feature type="domain" description="ABC transporter" evidence="3">
    <location>
        <begin position="8"/>
        <end position="244"/>
    </location>
</feature>
<dbReference type="InterPro" id="IPR003439">
    <property type="entry name" value="ABC_transporter-like_ATP-bd"/>
</dbReference>
<dbReference type="KEGG" id="dko:I596_2163"/>
<evidence type="ECO:0000259" key="3">
    <source>
        <dbReference type="PROSITE" id="PS50893"/>
    </source>
</evidence>
<dbReference type="RefSeq" id="WP_067647241.1">
    <property type="nucleotide sequence ID" value="NZ_CP015249.1"/>
</dbReference>
<dbReference type="STRING" id="1300342.I596_2163"/>
<dbReference type="Proteomes" id="UP000076830">
    <property type="component" value="Chromosome"/>
</dbReference>
<evidence type="ECO:0000256" key="1">
    <source>
        <dbReference type="ARBA" id="ARBA00022741"/>
    </source>
</evidence>
<dbReference type="Gene3D" id="3.40.50.300">
    <property type="entry name" value="P-loop containing nucleotide triphosphate hydrolases"/>
    <property type="match status" value="2"/>
</dbReference>
<reference evidence="4 5" key="1">
    <citation type="submission" date="2016-04" db="EMBL/GenBank/DDBJ databases">
        <title>Complete genome sequence of Dokdonella koreensis DS-123T.</title>
        <authorList>
            <person name="Kim J.F."/>
            <person name="Lee H."/>
            <person name="Kwak M.-J."/>
        </authorList>
    </citation>
    <scope>NUCLEOTIDE SEQUENCE [LARGE SCALE GENOMIC DNA]</scope>
    <source>
        <strain evidence="4 5">DS-123</strain>
    </source>
</reference>
<dbReference type="EMBL" id="CP015249">
    <property type="protein sequence ID" value="ANB18176.1"/>
    <property type="molecule type" value="Genomic_DNA"/>
</dbReference>
<dbReference type="PROSITE" id="PS50893">
    <property type="entry name" value="ABC_TRANSPORTER_2"/>
    <property type="match status" value="2"/>
</dbReference>
<dbReference type="InterPro" id="IPR027417">
    <property type="entry name" value="P-loop_NTPase"/>
</dbReference>
<dbReference type="SMART" id="SM00382">
    <property type="entry name" value="AAA"/>
    <property type="match status" value="2"/>
</dbReference>
<keyword evidence="1" id="KW-0547">Nucleotide-binding</keyword>
<organism evidence="4 5">
    <name type="scientific">Dokdonella koreensis DS-123</name>
    <dbReference type="NCBI Taxonomy" id="1300342"/>
    <lineage>
        <taxon>Bacteria</taxon>
        <taxon>Pseudomonadati</taxon>
        <taxon>Pseudomonadota</taxon>
        <taxon>Gammaproteobacteria</taxon>
        <taxon>Lysobacterales</taxon>
        <taxon>Rhodanobacteraceae</taxon>
        <taxon>Dokdonella</taxon>
    </lineage>
</organism>
<sequence>MDAPAPALAARDLRKRFADKDGAHGAQALAGVSLALAPGSLAALVGPDGAGKTTFLRLAAGLLRVDAGSLHVLGIDVAARPQAVQDRIGYMPQRFGLYEDLSVRENLDLYADLHGVPPADRPERYRQLLAMTDLAAFTARPAGKLSGGMKQKLGLACTLVRLPELLLLDEPTVGVDPLSRRELWRIVERLVEVERLTVLVSTAYLDEAERCSQVTLLDEGRVLAQGAPAQIRERARGLCRIALPPPGVPARRLQARLLDAADLIVDAVPQGGEVRFVVQADATTAQVDALLAGAAVRPAPARLEDGFMVLLRAERGAAPDRTAAPPLPAPAATAAVDEAAPIIEVHDLVRRFGDFTAVDRTSFTVRRGEVFGLLGPNGAGKTTTFRMLCGLLPASSGSLRVAGVDLRHARAQARRRIGYVAQKFALYGNLSVLENLRFFGGAYGLHGRRLDARIAAVSQQFDLEGEARSPSGRLPGGYRQRLAMAVGLLHEPDILFLDEPTSGADPLARRAFWRRITALAADGTTVVVTTHFMEEAEYCDRIVIQDAGRLLALGTPQAVRRQAGETDLHPLDMEQAFIGIVEQGRRQAAPGSAPS</sequence>
<dbReference type="PANTHER" id="PTHR43038:SF3">
    <property type="entry name" value="ABC TRANSPORTER G FAMILY MEMBER 20 ISOFORM X1"/>
    <property type="match status" value="1"/>
</dbReference>
<dbReference type="GO" id="GO:0005524">
    <property type="term" value="F:ATP binding"/>
    <property type="evidence" value="ECO:0007669"/>
    <property type="project" value="UniProtKB-KW"/>
</dbReference>
<evidence type="ECO:0000313" key="4">
    <source>
        <dbReference type="EMBL" id="ANB18176.1"/>
    </source>
</evidence>
<gene>
    <name evidence="4" type="ORF">I596_2163</name>
</gene>
<feature type="domain" description="ABC transporter" evidence="3">
    <location>
        <begin position="343"/>
        <end position="572"/>
    </location>
</feature>
<dbReference type="Pfam" id="PF00005">
    <property type="entry name" value="ABC_tran"/>
    <property type="match status" value="2"/>
</dbReference>
<keyword evidence="2" id="KW-0067">ATP-binding</keyword>
<dbReference type="InterPro" id="IPR017871">
    <property type="entry name" value="ABC_transporter-like_CS"/>
</dbReference>
<dbReference type="GO" id="GO:0016887">
    <property type="term" value="F:ATP hydrolysis activity"/>
    <property type="evidence" value="ECO:0007669"/>
    <property type="project" value="InterPro"/>
</dbReference>
<keyword evidence="5" id="KW-1185">Reference proteome</keyword>